<organism evidence="2 3">
    <name type="scientific">Pisum sativum</name>
    <name type="common">Garden pea</name>
    <name type="synonym">Lathyrus oleraceus</name>
    <dbReference type="NCBI Taxonomy" id="3888"/>
    <lineage>
        <taxon>Eukaryota</taxon>
        <taxon>Viridiplantae</taxon>
        <taxon>Streptophyta</taxon>
        <taxon>Embryophyta</taxon>
        <taxon>Tracheophyta</taxon>
        <taxon>Spermatophyta</taxon>
        <taxon>Magnoliopsida</taxon>
        <taxon>eudicotyledons</taxon>
        <taxon>Gunneridae</taxon>
        <taxon>Pentapetalae</taxon>
        <taxon>rosids</taxon>
        <taxon>fabids</taxon>
        <taxon>Fabales</taxon>
        <taxon>Fabaceae</taxon>
        <taxon>Papilionoideae</taxon>
        <taxon>50 kb inversion clade</taxon>
        <taxon>NPAAA clade</taxon>
        <taxon>Hologalegina</taxon>
        <taxon>IRL clade</taxon>
        <taxon>Fabeae</taxon>
        <taxon>Lathyrus</taxon>
    </lineage>
</organism>
<evidence type="ECO:0000256" key="1">
    <source>
        <dbReference type="SAM" id="MobiDB-lite"/>
    </source>
</evidence>
<gene>
    <name evidence="2" type="ORF">KIW84_046485</name>
</gene>
<feature type="compositionally biased region" description="Basic and acidic residues" evidence="1">
    <location>
        <begin position="83"/>
        <end position="134"/>
    </location>
</feature>
<evidence type="ECO:0000313" key="3">
    <source>
        <dbReference type="Proteomes" id="UP001058974"/>
    </source>
</evidence>
<dbReference type="PANTHER" id="PTHR36364:SF1">
    <property type="entry name" value="OS03G0203000 PROTEIN"/>
    <property type="match status" value="1"/>
</dbReference>
<dbReference type="Gramene" id="Psat04G0648500-T1">
    <property type="protein sequence ID" value="KAI5423561.1"/>
    <property type="gene ID" value="KIW84_046485"/>
</dbReference>
<dbReference type="AlphaFoldDB" id="A0A9D5AYA7"/>
<protein>
    <submittedName>
        <fullName evidence="2">Uncharacterized protein</fullName>
    </submittedName>
</protein>
<feature type="compositionally biased region" description="Basic and acidic residues" evidence="1">
    <location>
        <begin position="171"/>
        <end position="195"/>
    </location>
</feature>
<accession>A0A9D5AYA7</accession>
<reference evidence="2 3" key="1">
    <citation type="journal article" date="2022" name="Nat. Genet.">
        <title>Improved pea reference genome and pan-genome highlight genomic features and evolutionary characteristics.</title>
        <authorList>
            <person name="Yang T."/>
            <person name="Liu R."/>
            <person name="Luo Y."/>
            <person name="Hu S."/>
            <person name="Wang D."/>
            <person name="Wang C."/>
            <person name="Pandey M.K."/>
            <person name="Ge S."/>
            <person name="Xu Q."/>
            <person name="Li N."/>
            <person name="Li G."/>
            <person name="Huang Y."/>
            <person name="Saxena R.K."/>
            <person name="Ji Y."/>
            <person name="Li M."/>
            <person name="Yan X."/>
            <person name="He Y."/>
            <person name="Liu Y."/>
            <person name="Wang X."/>
            <person name="Xiang C."/>
            <person name="Varshney R.K."/>
            <person name="Ding H."/>
            <person name="Gao S."/>
            <person name="Zong X."/>
        </authorList>
    </citation>
    <scope>NUCLEOTIDE SEQUENCE [LARGE SCALE GENOMIC DNA]</scope>
    <source>
        <strain evidence="2 3">cv. Zhongwan 6</strain>
    </source>
</reference>
<feature type="region of interest" description="Disordered" evidence="1">
    <location>
        <begin position="1"/>
        <end position="203"/>
    </location>
</feature>
<evidence type="ECO:0000313" key="2">
    <source>
        <dbReference type="EMBL" id="KAI5423561.1"/>
    </source>
</evidence>
<comment type="caution">
    <text evidence="2">The sequence shown here is derived from an EMBL/GenBank/DDBJ whole genome shotgun (WGS) entry which is preliminary data.</text>
</comment>
<proteinExistence type="predicted"/>
<dbReference type="Proteomes" id="UP001058974">
    <property type="component" value="Chromosome 4"/>
</dbReference>
<dbReference type="PANTHER" id="PTHR36364">
    <property type="entry name" value="OS03G0203000 PROTEIN"/>
    <property type="match status" value="1"/>
</dbReference>
<keyword evidence="3" id="KW-1185">Reference proteome</keyword>
<dbReference type="EMBL" id="JAMSHJ010000004">
    <property type="protein sequence ID" value="KAI5423561.1"/>
    <property type="molecule type" value="Genomic_DNA"/>
</dbReference>
<name>A0A9D5AYA7_PEA</name>
<sequence>MFIIPISKSIHPPDKMSPSDSNSNSYRRHSRFDPEPSPKRYRKHVKQERDRTKSTSNVENPGHRRHQPADPTQARPSSGQIKTPERGWWKDIKNQHDEKEEISQGRKQTEKKSQAKPDDNTSQKRVGFCERKECQSPTSRKRHAFRDKKILVDSGDGNPAATVVKSSQIDHPPKREEKRSNPYNMDRAHYKDKGSVKRKTKGQ</sequence>